<dbReference type="Proteomes" id="UP001632038">
    <property type="component" value="Unassembled WGS sequence"/>
</dbReference>
<dbReference type="AlphaFoldDB" id="A0ABD3BNW3"/>
<dbReference type="EMBL" id="JAVIJP010000081">
    <property type="protein sequence ID" value="KAL3618385.1"/>
    <property type="molecule type" value="Genomic_DNA"/>
</dbReference>
<dbReference type="SUPFAM" id="SSF47769">
    <property type="entry name" value="SAM/Pointed domain"/>
    <property type="match status" value="1"/>
</dbReference>
<dbReference type="Gene3D" id="1.10.150.50">
    <property type="entry name" value="Transcription Factor, Ets-1"/>
    <property type="match status" value="1"/>
</dbReference>
<keyword evidence="2" id="KW-1185">Reference proteome</keyword>
<name>A0ABD3BNW3_9LAMI</name>
<comment type="caution">
    <text evidence="1">The sequence shown here is derived from an EMBL/GenBank/DDBJ whole genome shotgun (WGS) entry which is preliminary data.</text>
</comment>
<dbReference type="InterPro" id="IPR013761">
    <property type="entry name" value="SAM/pointed_sf"/>
</dbReference>
<protein>
    <recommendedName>
        <fullName evidence="3">SAM domain-containing protein</fullName>
    </recommendedName>
</protein>
<evidence type="ECO:0000313" key="1">
    <source>
        <dbReference type="EMBL" id="KAL3618385.1"/>
    </source>
</evidence>
<dbReference type="PANTHER" id="PTHR33915:SF1">
    <property type="entry name" value="OS04G0644100 PROTEIN"/>
    <property type="match status" value="1"/>
</dbReference>
<evidence type="ECO:0000313" key="2">
    <source>
        <dbReference type="Proteomes" id="UP001632038"/>
    </source>
</evidence>
<evidence type="ECO:0008006" key="3">
    <source>
        <dbReference type="Google" id="ProtNLM"/>
    </source>
</evidence>
<sequence>MHFFTYTKMDWFSWLSRTNLDPFLVYEYSQAFSHNKLEQDDISYFNHEILQSLGISIAKYRLEILKLATKQKPPHPMTKISITIKRRFSMYLKKLTCREEYAGPTLVSRSCYSERWTNKKLMVDRRKITSARISSFSKPIVQENDCWAYGGEEIKWDTMFHNLKPT</sequence>
<reference evidence="2" key="1">
    <citation type="journal article" date="2024" name="IScience">
        <title>Strigolactones Initiate the Formation of Haustorium-like Structures in Castilleja.</title>
        <authorList>
            <person name="Buerger M."/>
            <person name="Peterson D."/>
            <person name="Chory J."/>
        </authorList>
    </citation>
    <scope>NUCLEOTIDE SEQUENCE [LARGE SCALE GENOMIC DNA]</scope>
</reference>
<gene>
    <name evidence="1" type="ORF">CASFOL_038706</name>
</gene>
<dbReference type="CDD" id="cd09487">
    <property type="entry name" value="SAM_superfamily"/>
    <property type="match status" value="1"/>
</dbReference>
<dbReference type="PANTHER" id="PTHR33915">
    <property type="entry name" value="OSJNBA0033G05.11 PROTEIN"/>
    <property type="match status" value="1"/>
</dbReference>
<proteinExistence type="predicted"/>
<organism evidence="1 2">
    <name type="scientific">Castilleja foliolosa</name>
    <dbReference type="NCBI Taxonomy" id="1961234"/>
    <lineage>
        <taxon>Eukaryota</taxon>
        <taxon>Viridiplantae</taxon>
        <taxon>Streptophyta</taxon>
        <taxon>Embryophyta</taxon>
        <taxon>Tracheophyta</taxon>
        <taxon>Spermatophyta</taxon>
        <taxon>Magnoliopsida</taxon>
        <taxon>eudicotyledons</taxon>
        <taxon>Gunneridae</taxon>
        <taxon>Pentapetalae</taxon>
        <taxon>asterids</taxon>
        <taxon>lamiids</taxon>
        <taxon>Lamiales</taxon>
        <taxon>Orobanchaceae</taxon>
        <taxon>Pedicularideae</taxon>
        <taxon>Castillejinae</taxon>
        <taxon>Castilleja</taxon>
    </lineage>
</organism>
<accession>A0ABD3BNW3</accession>